<sequence length="156" mass="18139">MNEKKFTAWCGLCCIDCIPSNKDLFNLAHKLEEKLSYLQFDEYAKLKAEKNPAFEDYPVFIKVLKEIKSLKCSMPCREGGGKPVCEIRNCVQDKGYLGCWECGDRRSCTKLDYLRSVHPSLDYHLDLIGKYGPENWISKRGIHYRWQKESAEKTKS</sequence>
<evidence type="ECO:0000313" key="2">
    <source>
        <dbReference type="Proteomes" id="UP000033066"/>
    </source>
</evidence>
<dbReference type="RefSeq" id="WP_048106179.1">
    <property type="nucleotide sequence ID" value="NZ_CP009517.1"/>
</dbReference>
<dbReference type="PATRIC" id="fig|1434107.4.peg.531"/>
<proteinExistence type="predicted"/>
<dbReference type="OrthoDB" id="69214at2157"/>
<keyword evidence="2" id="KW-1185">Reference proteome</keyword>
<evidence type="ECO:0008006" key="3">
    <source>
        <dbReference type="Google" id="ProtNLM"/>
    </source>
</evidence>
<dbReference type="Proteomes" id="UP000033066">
    <property type="component" value="Chromosome"/>
</dbReference>
<dbReference type="InterPro" id="IPR024227">
    <property type="entry name" value="DUF3795"/>
</dbReference>
<organism evidence="1 2">
    <name type="scientific">Methanosarcina barkeri 3</name>
    <dbReference type="NCBI Taxonomy" id="1434107"/>
    <lineage>
        <taxon>Archaea</taxon>
        <taxon>Methanobacteriati</taxon>
        <taxon>Methanobacteriota</taxon>
        <taxon>Stenosarchaea group</taxon>
        <taxon>Methanomicrobia</taxon>
        <taxon>Methanosarcinales</taxon>
        <taxon>Methanosarcinaceae</taxon>
        <taxon>Methanosarcina</taxon>
    </lineage>
</organism>
<dbReference type="Pfam" id="PF12675">
    <property type="entry name" value="DUF3795"/>
    <property type="match status" value="1"/>
</dbReference>
<dbReference type="GeneID" id="24787866"/>
<dbReference type="KEGG" id="mbak:MSBR3_0406"/>
<accession>A0A0E3SFB5</accession>
<protein>
    <recommendedName>
        <fullName evidence="3">DUF3795 domain-containing protein</fullName>
    </recommendedName>
</protein>
<name>A0A0E3SFB5_METBA</name>
<dbReference type="EMBL" id="CP009517">
    <property type="protein sequence ID" value="AKB80984.1"/>
    <property type="molecule type" value="Genomic_DNA"/>
</dbReference>
<evidence type="ECO:0000313" key="1">
    <source>
        <dbReference type="EMBL" id="AKB80984.1"/>
    </source>
</evidence>
<dbReference type="AlphaFoldDB" id="A0A0E3SFB5"/>
<reference evidence="1" key="1">
    <citation type="submission" date="2014-07" db="EMBL/GenBank/DDBJ databases">
        <title>Methanogenic archaea and the global carbon cycle.</title>
        <authorList>
            <person name="Henriksen J.R."/>
            <person name="Luke J."/>
            <person name="Reinhart S."/>
            <person name="Benedict M.N."/>
            <person name="Youngblut N.D."/>
            <person name="Metcalf M.E."/>
            <person name="Whitaker R.J."/>
            <person name="Metcalf W.W."/>
        </authorList>
    </citation>
    <scope>NUCLEOTIDE SEQUENCE [LARGE SCALE GENOMIC DNA]</scope>
    <source>
        <strain evidence="1">3</strain>
    </source>
</reference>
<gene>
    <name evidence="1" type="ORF">MSBR3_0406</name>
</gene>
<dbReference type="HOGENOM" id="CLU_1709135_0_0_2"/>